<keyword evidence="2" id="KW-1185">Reference proteome</keyword>
<dbReference type="Gramene" id="CDY26590">
    <property type="protein sequence ID" value="CDY26590"/>
    <property type="gene ID" value="GSBRNA2T00035459001"/>
</dbReference>
<accession>A0A078GJB7</accession>
<sequence>MLFYKMSTALHQKASRLVQLHLSETGTLRTDSLCSFSTFLSCCKRDFSGTTDVKVCFRERLRNGLINIKKDDAVDLFQSMITSRPLPTLIDFSRLLGLALTQPHTTLSSTDSALKAKSPKLWVWLIKWWRMDVKQTRLRLVL</sequence>
<reference evidence="1 2" key="1">
    <citation type="journal article" date="2014" name="Science">
        <title>Plant genetics. Early allopolyploid evolution in the post-Neolithic Brassica napus oilseed genome.</title>
        <authorList>
            <person name="Chalhoub B."/>
            <person name="Denoeud F."/>
            <person name="Liu S."/>
            <person name="Parkin I.A."/>
            <person name="Tang H."/>
            <person name="Wang X."/>
            <person name="Chiquet J."/>
            <person name="Belcram H."/>
            <person name="Tong C."/>
            <person name="Samans B."/>
            <person name="Correa M."/>
            <person name="Da Silva C."/>
            <person name="Just J."/>
            <person name="Falentin C."/>
            <person name="Koh C.S."/>
            <person name="Le Clainche I."/>
            <person name="Bernard M."/>
            <person name="Bento P."/>
            <person name="Noel B."/>
            <person name="Labadie K."/>
            <person name="Alberti A."/>
            <person name="Charles M."/>
            <person name="Arnaud D."/>
            <person name="Guo H."/>
            <person name="Daviaud C."/>
            <person name="Alamery S."/>
            <person name="Jabbari K."/>
            <person name="Zhao M."/>
            <person name="Edger P.P."/>
            <person name="Chelaifa H."/>
            <person name="Tack D."/>
            <person name="Lassalle G."/>
            <person name="Mestiri I."/>
            <person name="Schnel N."/>
            <person name="Le Paslier M.C."/>
            <person name="Fan G."/>
            <person name="Renault V."/>
            <person name="Bayer P.E."/>
            <person name="Golicz A.A."/>
            <person name="Manoli S."/>
            <person name="Lee T.H."/>
            <person name="Thi V.H."/>
            <person name="Chalabi S."/>
            <person name="Hu Q."/>
            <person name="Fan C."/>
            <person name="Tollenaere R."/>
            <person name="Lu Y."/>
            <person name="Battail C."/>
            <person name="Shen J."/>
            <person name="Sidebottom C.H."/>
            <person name="Wang X."/>
            <person name="Canaguier A."/>
            <person name="Chauveau A."/>
            <person name="Berard A."/>
            <person name="Deniot G."/>
            <person name="Guan M."/>
            <person name="Liu Z."/>
            <person name="Sun F."/>
            <person name="Lim Y.P."/>
            <person name="Lyons E."/>
            <person name="Town C.D."/>
            <person name="Bancroft I."/>
            <person name="Wang X."/>
            <person name="Meng J."/>
            <person name="Ma J."/>
            <person name="Pires J.C."/>
            <person name="King G.J."/>
            <person name="Brunel D."/>
            <person name="Delourme R."/>
            <person name="Renard M."/>
            <person name="Aury J.M."/>
            <person name="Adams K.L."/>
            <person name="Batley J."/>
            <person name="Snowdon R.J."/>
            <person name="Tost J."/>
            <person name="Edwards D."/>
            <person name="Zhou Y."/>
            <person name="Hua W."/>
            <person name="Sharpe A.G."/>
            <person name="Paterson A.H."/>
            <person name="Guan C."/>
            <person name="Wincker P."/>
        </authorList>
    </citation>
    <scope>NUCLEOTIDE SEQUENCE [LARGE SCALE GENOMIC DNA]</scope>
    <source>
        <strain evidence="2">cv. Darmor-bzh</strain>
    </source>
</reference>
<proteinExistence type="predicted"/>
<organism evidence="1 2">
    <name type="scientific">Brassica napus</name>
    <name type="common">Rape</name>
    <dbReference type="NCBI Taxonomy" id="3708"/>
    <lineage>
        <taxon>Eukaryota</taxon>
        <taxon>Viridiplantae</taxon>
        <taxon>Streptophyta</taxon>
        <taxon>Embryophyta</taxon>
        <taxon>Tracheophyta</taxon>
        <taxon>Spermatophyta</taxon>
        <taxon>Magnoliopsida</taxon>
        <taxon>eudicotyledons</taxon>
        <taxon>Gunneridae</taxon>
        <taxon>Pentapetalae</taxon>
        <taxon>rosids</taxon>
        <taxon>malvids</taxon>
        <taxon>Brassicales</taxon>
        <taxon>Brassicaceae</taxon>
        <taxon>Brassiceae</taxon>
        <taxon>Brassica</taxon>
    </lineage>
</organism>
<evidence type="ECO:0000313" key="2">
    <source>
        <dbReference type="Proteomes" id="UP000028999"/>
    </source>
</evidence>
<evidence type="ECO:0000313" key="1">
    <source>
        <dbReference type="EMBL" id="CDY26590.1"/>
    </source>
</evidence>
<protein>
    <submittedName>
        <fullName evidence="1">BnaA09g46870D protein</fullName>
    </submittedName>
</protein>
<name>A0A078GJB7_BRANA</name>
<dbReference type="EMBL" id="LK032192">
    <property type="protein sequence ID" value="CDY26590.1"/>
    <property type="molecule type" value="Genomic_DNA"/>
</dbReference>
<dbReference type="AlphaFoldDB" id="A0A078GJB7"/>
<gene>
    <name evidence="1" type="primary">BnaA09g46870D</name>
    <name evidence="1" type="ORF">GSBRNA2T00035459001</name>
</gene>
<dbReference type="PaxDb" id="3708-A0A078GJB7"/>
<dbReference type="Proteomes" id="UP000028999">
    <property type="component" value="Unassembled WGS sequence"/>
</dbReference>